<keyword evidence="8" id="KW-0716">Sensory transduction</keyword>
<dbReference type="InterPro" id="IPR035965">
    <property type="entry name" value="PAS-like_dom_sf"/>
</dbReference>
<feature type="domain" description="PAC" evidence="21">
    <location>
        <begin position="618"/>
        <end position="670"/>
    </location>
</feature>
<dbReference type="SMART" id="SM00091">
    <property type="entry name" value="PAS"/>
    <property type="match status" value="3"/>
</dbReference>
<dbReference type="InterPro" id="IPR000014">
    <property type="entry name" value="PAS"/>
</dbReference>
<reference evidence="22 23" key="1">
    <citation type="submission" date="2020-08" db="EMBL/GenBank/DDBJ databases">
        <title>The Agave Microbiome: Exploring the role of microbial communities in plant adaptations to desert environments.</title>
        <authorList>
            <person name="Partida-Martinez L.P."/>
        </authorList>
    </citation>
    <scope>NUCLEOTIDE SEQUENCE [LARGE SCALE GENOMIC DNA]</scope>
    <source>
        <strain evidence="22 23">AS3.13</strain>
    </source>
</reference>
<dbReference type="AlphaFoldDB" id="A0A7X0MRC3"/>
<keyword evidence="18" id="KW-0157">Chromophore</keyword>
<dbReference type="FunFam" id="2.10.70.100:FF:000001">
    <property type="entry name" value="Sensory transduction histidine kinase"/>
    <property type="match status" value="1"/>
</dbReference>
<keyword evidence="19" id="KW-0472">Membrane</keyword>
<dbReference type="Pfam" id="PF08447">
    <property type="entry name" value="PAS_3"/>
    <property type="match status" value="3"/>
</dbReference>
<keyword evidence="9" id="KW-0285">Flavoprotein</keyword>
<evidence type="ECO:0000256" key="19">
    <source>
        <dbReference type="ARBA" id="ARBA00023136"/>
    </source>
</evidence>
<sequence length="871" mass="96393">MTRPFGTGDMADRIRAFDWSATALGAIGGWPSELVTTVETMLAMPRPATLLWGDTLLQLYNDAYVEIARERHPALLGTPVAEGWSDIYDQAVAERLATVRAGQAVSLTGREVAVRAADGRFERRTFDIIWLPVRDARGVVAGALQQLVEVTDHRRATAQLRDSEAQLRMMATTGSHMLFRMSADWHQLLRLDGRGMLPDVATPIDDWVERFIPHEDRGAVFAAIAAALDGPGMFELEHRVRCPDGTIGWVASRALPVLDAAGRVAEWFGTGIDITARRTAAEVVRRSEELRRIALDGGGMGAWRVDLATREVRGDARFFALLGMPPGDAPRPAADFLDRLSPQARETVNRFVTRRILPGEEFDGELEVVAGATAGCWLRWRGRADGPDTRILHGVVFEVTGQREATERLREREELLRLFGDASRDALWIRDARTLHWRYVTPAFRTIYGQPRRVVLSGDHYRNWLALIVPEDRAAVEAAIARVRGGEHVTVDYRIRFAPDGMTRWLRTTEFPIRDAGGQVVLIGGITADITTSRHAREALTRSEERLRSAVEIGRIGLWDWNVASDEVHWSAEHFQLQGYPVGAVEPSYAAWLARVHPDDRAEAETRMAEAMRGGRPYAQEFRVVHPDGAIRWHSARGRFFFDEAAQPVRMVGAIIDVTERRVWAERQQVLIAELQHRTRNLIGVVQALADKSARSSRDVPEFQQRFGDRLQALVRVQALLSRLSDDDRVTFDDLLDAEMAALDGEAAAVVLDGPKGVRLRSSTVQTLAMALHELATNAVKYGALGAAGGRLSISWTVAPGEDGTPWLHIDWHETGVAMPPAGTAPLGSGEGRELIERALPYQLGAQTSFALGADGVRCRIAIPVSRRAAA</sequence>
<keyword evidence="20" id="KW-0675">Receptor</keyword>
<name>A0A7X0MRC3_9SPHN</name>
<evidence type="ECO:0000256" key="9">
    <source>
        <dbReference type="ARBA" id="ARBA00022630"/>
    </source>
</evidence>
<organism evidence="22 23">
    <name type="scientific">Sphingomonas endophytica</name>
    <dbReference type="NCBI Taxonomy" id="869719"/>
    <lineage>
        <taxon>Bacteria</taxon>
        <taxon>Pseudomonadati</taxon>
        <taxon>Pseudomonadota</taxon>
        <taxon>Alphaproteobacteria</taxon>
        <taxon>Sphingomonadales</taxon>
        <taxon>Sphingomonadaceae</taxon>
        <taxon>Sphingomonas</taxon>
    </lineage>
</organism>
<dbReference type="SMART" id="SM00911">
    <property type="entry name" value="HWE_HK"/>
    <property type="match status" value="1"/>
</dbReference>
<dbReference type="Proteomes" id="UP000522313">
    <property type="component" value="Unassembled WGS sequence"/>
</dbReference>
<evidence type="ECO:0000259" key="21">
    <source>
        <dbReference type="PROSITE" id="PS50113"/>
    </source>
</evidence>
<evidence type="ECO:0000256" key="13">
    <source>
        <dbReference type="ARBA" id="ARBA00022737"/>
    </source>
</evidence>
<dbReference type="GO" id="GO:0004673">
    <property type="term" value="F:protein histidine kinase activity"/>
    <property type="evidence" value="ECO:0007669"/>
    <property type="project" value="UniProtKB-EC"/>
</dbReference>
<evidence type="ECO:0000256" key="3">
    <source>
        <dbReference type="ARBA" id="ARBA00012438"/>
    </source>
</evidence>
<dbReference type="NCBIfam" id="TIGR00229">
    <property type="entry name" value="sensory_box"/>
    <property type="match status" value="2"/>
</dbReference>
<evidence type="ECO:0000256" key="2">
    <source>
        <dbReference type="ARBA" id="ARBA00004429"/>
    </source>
</evidence>
<evidence type="ECO:0000256" key="6">
    <source>
        <dbReference type="ARBA" id="ARBA00022543"/>
    </source>
</evidence>
<keyword evidence="17" id="KW-1133">Transmembrane helix</keyword>
<dbReference type="InterPro" id="IPR000700">
    <property type="entry name" value="PAS-assoc_C"/>
</dbReference>
<dbReference type="Gene3D" id="3.30.450.20">
    <property type="entry name" value="PAS domain"/>
    <property type="match status" value="5"/>
</dbReference>
<evidence type="ECO:0000256" key="17">
    <source>
        <dbReference type="ARBA" id="ARBA00022989"/>
    </source>
</evidence>
<evidence type="ECO:0000256" key="14">
    <source>
        <dbReference type="ARBA" id="ARBA00022741"/>
    </source>
</evidence>
<keyword evidence="4" id="KW-1003">Cell membrane</keyword>
<evidence type="ECO:0000256" key="7">
    <source>
        <dbReference type="ARBA" id="ARBA00022553"/>
    </source>
</evidence>
<evidence type="ECO:0000256" key="10">
    <source>
        <dbReference type="ARBA" id="ARBA00022643"/>
    </source>
</evidence>
<accession>A0A7X0MRC3</accession>
<dbReference type="GO" id="GO:0005524">
    <property type="term" value="F:ATP binding"/>
    <property type="evidence" value="ECO:0007669"/>
    <property type="project" value="UniProtKB-KW"/>
</dbReference>
<keyword evidence="7" id="KW-0597">Phosphoprotein</keyword>
<dbReference type="EC" id="2.7.13.3" evidence="3"/>
<keyword evidence="5" id="KW-0997">Cell inner membrane</keyword>
<dbReference type="InterPro" id="IPR011102">
    <property type="entry name" value="Sig_transdc_His_kinase_HWE"/>
</dbReference>
<evidence type="ECO:0000256" key="18">
    <source>
        <dbReference type="ARBA" id="ARBA00022991"/>
    </source>
</evidence>
<evidence type="ECO:0000256" key="11">
    <source>
        <dbReference type="ARBA" id="ARBA00022679"/>
    </source>
</evidence>
<evidence type="ECO:0000313" key="22">
    <source>
        <dbReference type="EMBL" id="MBB6506328.1"/>
    </source>
</evidence>
<dbReference type="SMART" id="SM00086">
    <property type="entry name" value="PAC"/>
    <property type="match status" value="3"/>
</dbReference>
<evidence type="ECO:0000256" key="8">
    <source>
        <dbReference type="ARBA" id="ARBA00022606"/>
    </source>
</evidence>
<evidence type="ECO:0000256" key="12">
    <source>
        <dbReference type="ARBA" id="ARBA00022692"/>
    </source>
</evidence>
<keyword evidence="13" id="KW-0677">Repeat</keyword>
<feature type="domain" description="PAC" evidence="21">
    <location>
        <begin position="489"/>
        <end position="542"/>
    </location>
</feature>
<dbReference type="Gene3D" id="2.10.70.100">
    <property type="match status" value="1"/>
</dbReference>
<dbReference type="InterPro" id="IPR052162">
    <property type="entry name" value="Sensor_kinase/Photoreceptor"/>
</dbReference>
<dbReference type="SUPFAM" id="SSF55874">
    <property type="entry name" value="ATPase domain of HSP90 chaperone/DNA topoisomerase II/histidine kinase"/>
    <property type="match status" value="1"/>
</dbReference>
<keyword evidence="11" id="KW-0808">Transferase</keyword>
<protein>
    <recommendedName>
        <fullName evidence="3">histidine kinase</fullName>
        <ecNumber evidence="3">2.7.13.3</ecNumber>
    </recommendedName>
</protein>
<evidence type="ECO:0000256" key="4">
    <source>
        <dbReference type="ARBA" id="ARBA00022475"/>
    </source>
</evidence>
<dbReference type="EMBL" id="JACHBT010000021">
    <property type="protein sequence ID" value="MBB6506328.1"/>
    <property type="molecule type" value="Genomic_DNA"/>
</dbReference>
<keyword evidence="12" id="KW-0812">Transmembrane</keyword>
<gene>
    <name evidence="22" type="ORF">F4693_003329</name>
</gene>
<evidence type="ECO:0000256" key="15">
    <source>
        <dbReference type="ARBA" id="ARBA00022777"/>
    </source>
</evidence>
<dbReference type="InterPro" id="IPR013655">
    <property type="entry name" value="PAS_fold_3"/>
</dbReference>
<dbReference type="CDD" id="cd00130">
    <property type="entry name" value="PAS"/>
    <property type="match status" value="3"/>
</dbReference>
<comment type="caution">
    <text evidence="22">The sequence shown here is derived from an EMBL/GenBank/DDBJ whole genome shotgun (WGS) entry which is preliminary data.</text>
</comment>
<proteinExistence type="predicted"/>
<comment type="subcellular location">
    <subcellularLocation>
        <location evidence="2">Cell inner membrane</location>
        <topology evidence="2">Multi-pass membrane protein</topology>
    </subcellularLocation>
</comment>
<keyword evidence="10" id="KW-0288">FMN</keyword>
<keyword evidence="14" id="KW-0547">Nucleotide-binding</keyword>
<dbReference type="GO" id="GO:0009881">
    <property type="term" value="F:photoreceptor activity"/>
    <property type="evidence" value="ECO:0007669"/>
    <property type="project" value="UniProtKB-KW"/>
</dbReference>
<dbReference type="RefSeq" id="WP_184507888.1">
    <property type="nucleotide sequence ID" value="NZ_JACHBT010000021.1"/>
</dbReference>
<reference evidence="22 23" key="2">
    <citation type="submission" date="2020-08" db="EMBL/GenBank/DDBJ databases">
        <authorList>
            <person name="Partida-Martinez L."/>
            <person name="Huntemann M."/>
            <person name="Clum A."/>
            <person name="Wang J."/>
            <person name="Palaniappan K."/>
            <person name="Ritter S."/>
            <person name="Chen I.-M."/>
            <person name="Stamatis D."/>
            <person name="Reddy T."/>
            <person name="O'Malley R."/>
            <person name="Daum C."/>
            <person name="Shapiro N."/>
            <person name="Ivanova N."/>
            <person name="Kyrpides N."/>
            <person name="Woyke T."/>
        </authorList>
    </citation>
    <scope>NUCLEOTIDE SEQUENCE [LARGE SCALE GENOMIC DNA]</scope>
    <source>
        <strain evidence="22 23">AS3.13</strain>
    </source>
</reference>
<feature type="domain" description="PAC" evidence="21">
    <location>
        <begin position="234"/>
        <end position="286"/>
    </location>
</feature>
<comment type="catalytic activity">
    <reaction evidence="1">
        <text>ATP + protein L-histidine = ADP + protein N-phospho-L-histidine.</text>
        <dbReference type="EC" id="2.7.13.3"/>
    </reaction>
</comment>
<keyword evidence="16" id="KW-0067">ATP-binding</keyword>
<keyword evidence="6" id="KW-0600">Photoreceptor protein</keyword>
<keyword evidence="15" id="KW-0418">Kinase</keyword>
<dbReference type="GO" id="GO:0005886">
    <property type="term" value="C:plasma membrane"/>
    <property type="evidence" value="ECO:0007669"/>
    <property type="project" value="UniProtKB-SubCell"/>
</dbReference>
<evidence type="ECO:0000256" key="1">
    <source>
        <dbReference type="ARBA" id="ARBA00000085"/>
    </source>
</evidence>
<evidence type="ECO:0000256" key="5">
    <source>
        <dbReference type="ARBA" id="ARBA00022519"/>
    </source>
</evidence>
<dbReference type="PANTHER" id="PTHR43304:SF1">
    <property type="entry name" value="PAC DOMAIN-CONTAINING PROTEIN"/>
    <property type="match status" value="1"/>
</dbReference>
<evidence type="ECO:0000256" key="20">
    <source>
        <dbReference type="ARBA" id="ARBA00023170"/>
    </source>
</evidence>
<dbReference type="Gene3D" id="3.30.565.10">
    <property type="entry name" value="Histidine kinase-like ATPase, C-terminal domain"/>
    <property type="match status" value="1"/>
</dbReference>
<dbReference type="Pfam" id="PF07536">
    <property type="entry name" value="HWE_HK"/>
    <property type="match status" value="1"/>
</dbReference>
<dbReference type="InterPro" id="IPR036890">
    <property type="entry name" value="HATPase_C_sf"/>
</dbReference>
<dbReference type="PANTHER" id="PTHR43304">
    <property type="entry name" value="PHYTOCHROME-LIKE PROTEIN CPH1"/>
    <property type="match status" value="1"/>
</dbReference>
<dbReference type="SUPFAM" id="SSF55785">
    <property type="entry name" value="PYP-like sensor domain (PAS domain)"/>
    <property type="match status" value="5"/>
</dbReference>
<evidence type="ECO:0000256" key="16">
    <source>
        <dbReference type="ARBA" id="ARBA00022840"/>
    </source>
</evidence>
<dbReference type="PROSITE" id="PS50113">
    <property type="entry name" value="PAC"/>
    <property type="match status" value="3"/>
</dbReference>
<evidence type="ECO:0000313" key="23">
    <source>
        <dbReference type="Proteomes" id="UP000522313"/>
    </source>
</evidence>
<dbReference type="InterPro" id="IPR001610">
    <property type="entry name" value="PAC"/>
</dbReference>